<dbReference type="EMBL" id="BDJK01000003">
    <property type="protein sequence ID" value="GAV21569.1"/>
    <property type="molecule type" value="Genomic_DNA"/>
</dbReference>
<protein>
    <submittedName>
        <fullName evidence="2">Uncharacterized protein</fullName>
    </submittedName>
</protein>
<dbReference type="STRING" id="870242.cpu_00790"/>
<keyword evidence="1" id="KW-0175">Coiled coil</keyword>
<evidence type="ECO:0000313" key="3">
    <source>
        <dbReference type="Proteomes" id="UP000187485"/>
    </source>
</evidence>
<dbReference type="Proteomes" id="UP000187485">
    <property type="component" value="Unassembled WGS sequence"/>
</dbReference>
<evidence type="ECO:0000256" key="1">
    <source>
        <dbReference type="SAM" id="Coils"/>
    </source>
</evidence>
<feature type="coiled-coil region" evidence="1">
    <location>
        <begin position="24"/>
        <end position="65"/>
    </location>
</feature>
<accession>A0A1L8CRY1</accession>
<dbReference type="Gene3D" id="1.20.5.190">
    <property type="match status" value="1"/>
</dbReference>
<evidence type="ECO:0000313" key="2">
    <source>
        <dbReference type="EMBL" id="GAV21569.1"/>
    </source>
</evidence>
<name>A0A1L8CRY1_9THEO</name>
<dbReference type="AlphaFoldDB" id="A0A1L8CRY1"/>
<keyword evidence="3" id="KW-1185">Reference proteome</keyword>
<sequence length="89" mass="10423">MDNAKIEARLDQITDMLTELIRIVGNTNAAVEELRRDMNELRKDVDELKSDMKEVKQTLKEHSKKFDYVMYKLTVHDAEIFDLKGVIPK</sequence>
<dbReference type="OrthoDB" id="1787095at2"/>
<organism evidence="2 3">
    <name type="scientific">Carboxydothermus pertinax</name>
    <dbReference type="NCBI Taxonomy" id="870242"/>
    <lineage>
        <taxon>Bacteria</taxon>
        <taxon>Bacillati</taxon>
        <taxon>Bacillota</taxon>
        <taxon>Clostridia</taxon>
        <taxon>Thermoanaerobacterales</taxon>
        <taxon>Thermoanaerobacteraceae</taxon>
        <taxon>Carboxydothermus</taxon>
    </lineage>
</organism>
<reference evidence="3" key="1">
    <citation type="submission" date="2016-12" db="EMBL/GenBank/DDBJ databases">
        <title>Draft Genome Sequences od Carboxydothermus pertinax and islandicus, Hydrogenogenic Carboxydotrophic Bacteria.</title>
        <authorList>
            <person name="Fukuyama Y."/>
            <person name="Ohmae K."/>
            <person name="Yoneda Y."/>
            <person name="Yoshida T."/>
            <person name="Sako Y."/>
        </authorList>
    </citation>
    <scope>NUCLEOTIDE SEQUENCE [LARGE SCALE GENOMIC DNA]</scope>
    <source>
        <strain evidence="3">Ug1</strain>
    </source>
</reference>
<gene>
    <name evidence="2" type="ORF">cpu_00790</name>
</gene>
<comment type="caution">
    <text evidence="2">The sequence shown here is derived from an EMBL/GenBank/DDBJ whole genome shotgun (WGS) entry which is preliminary data.</text>
</comment>
<proteinExistence type="predicted"/>
<dbReference type="RefSeq" id="WP_075858021.1">
    <property type="nucleotide sequence ID" value="NZ_BDJK01000003.1"/>
</dbReference>